<feature type="non-terminal residue" evidence="5">
    <location>
        <position position="154"/>
    </location>
</feature>
<organism evidence="5">
    <name type="scientific">marine metagenome</name>
    <dbReference type="NCBI Taxonomy" id="408172"/>
    <lineage>
        <taxon>unclassified sequences</taxon>
        <taxon>metagenomes</taxon>
        <taxon>ecological metagenomes</taxon>
    </lineage>
</organism>
<dbReference type="PANTHER" id="PTHR10209:SF885">
    <property type="entry name" value="2OG-FE(II) OXYGENASE FAMILY, PUTATIVE (AFU_ORTHOLOGUE AFUA_2G00750)-RELATED"/>
    <property type="match status" value="1"/>
</dbReference>
<keyword evidence="1" id="KW-0479">Metal-binding</keyword>
<name>A0A382BLJ2_9ZZZZ</name>
<protein>
    <recommendedName>
        <fullName evidence="4">Non-haem dioxygenase N-terminal domain-containing protein</fullName>
    </recommendedName>
</protein>
<keyword evidence="3" id="KW-0408">Iron</keyword>
<evidence type="ECO:0000256" key="3">
    <source>
        <dbReference type="ARBA" id="ARBA00023004"/>
    </source>
</evidence>
<dbReference type="GO" id="GO:0046872">
    <property type="term" value="F:metal ion binding"/>
    <property type="evidence" value="ECO:0007669"/>
    <property type="project" value="UniProtKB-KW"/>
</dbReference>
<dbReference type="SUPFAM" id="SSF51197">
    <property type="entry name" value="Clavaminate synthase-like"/>
    <property type="match status" value="1"/>
</dbReference>
<evidence type="ECO:0000313" key="5">
    <source>
        <dbReference type="EMBL" id="SVB14057.1"/>
    </source>
</evidence>
<dbReference type="EMBL" id="UINC01030147">
    <property type="protein sequence ID" value="SVB14057.1"/>
    <property type="molecule type" value="Genomic_DNA"/>
</dbReference>
<dbReference type="AlphaFoldDB" id="A0A382BLJ2"/>
<dbReference type="Pfam" id="PF14226">
    <property type="entry name" value="DIOX_N"/>
    <property type="match status" value="1"/>
</dbReference>
<dbReference type="Gene3D" id="2.60.120.330">
    <property type="entry name" value="B-lactam Antibiotic, Isopenicillin N Synthase, Chain"/>
    <property type="match status" value="1"/>
</dbReference>
<dbReference type="InterPro" id="IPR027443">
    <property type="entry name" value="IPNS-like_sf"/>
</dbReference>
<accession>A0A382BLJ2</accession>
<reference evidence="5" key="1">
    <citation type="submission" date="2018-05" db="EMBL/GenBank/DDBJ databases">
        <authorList>
            <person name="Lanie J.A."/>
            <person name="Ng W.-L."/>
            <person name="Kazmierczak K.M."/>
            <person name="Andrzejewski T.M."/>
            <person name="Davidsen T.M."/>
            <person name="Wayne K.J."/>
            <person name="Tettelin H."/>
            <person name="Glass J.I."/>
            <person name="Rusch D."/>
            <person name="Podicherti R."/>
            <person name="Tsui H.-C.T."/>
            <person name="Winkler M.E."/>
        </authorList>
    </citation>
    <scope>NUCLEOTIDE SEQUENCE</scope>
</reference>
<keyword evidence="2" id="KW-0560">Oxidoreductase</keyword>
<proteinExistence type="predicted"/>
<evidence type="ECO:0000256" key="2">
    <source>
        <dbReference type="ARBA" id="ARBA00023002"/>
    </source>
</evidence>
<gene>
    <name evidence="5" type="ORF">METZ01_LOCUS166911</name>
</gene>
<feature type="domain" description="Non-haem dioxygenase N-terminal" evidence="4">
    <location>
        <begin position="4"/>
        <end position="123"/>
    </location>
</feature>
<dbReference type="InterPro" id="IPR026992">
    <property type="entry name" value="DIOX_N"/>
</dbReference>
<sequence>MEFPILDLANSNDVLVTELRCALEEVGFFAVVNHGIDWANVKKIVDASRRYHNRPLAKKMENAFNESFAGYLPMSDTTIRTSDLNNNDTGDLNAAYFMERDCVPDGIQSPRAKTFRSPNQWPDDMPEFKNTLSNYYNLMEVFGHRLLPLYARAL</sequence>
<dbReference type="PANTHER" id="PTHR10209">
    <property type="entry name" value="OXIDOREDUCTASE, 2OG-FE II OXYGENASE FAMILY PROTEIN"/>
    <property type="match status" value="1"/>
</dbReference>
<evidence type="ECO:0000259" key="4">
    <source>
        <dbReference type="Pfam" id="PF14226"/>
    </source>
</evidence>
<dbReference type="GO" id="GO:0016491">
    <property type="term" value="F:oxidoreductase activity"/>
    <property type="evidence" value="ECO:0007669"/>
    <property type="project" value="UniProtKB-KW"/>
</dbReference>
<evidence type="ECO:0000256" key="1">
    <source>
        <dbReference type="ARBA" id="ARBA00022723"/>
    </source>
</evidence>